<proteinExistence type="predicted"/>
<evidence type="ECO:0000259" key="1">
    <source>
        <dbReference type="Pfam" id="PF17900"/>
    </source>
</evidence>
<sequence>MDQKQNIEQFKGQPRLPKFAIPKSYDLYLRLDLSACTFSGLVNINLSILDSTKYVVLNACELSVHQVLFTNSLNHRFIPCDVVLDADDEILVLVFEQVLGTGEGVLHIEFSGALNEQLKGLYKCSYVDKGVRKSMAVTQFEALHARRCFPCWDEPALKASFKITLDLPSELIALSNMPISDEKINGSVKTVYFEESPKMSSYLIALAVGLFDHIEETTADEAMALPSGHKVLSREGVASDAGINDCFSFRTFFSKKRLVVLIEVFSARGQEAVDTALKADLVLWWFHGMRGHYFKLEYVKHLPFVGGAMTMIDSHITTIYWKNRTKERLGIEMTETYVVHLGNIKELMEVAENKVAKRILPEHVRESLGVRNEDLVFALINSVSRGNGQDLFLRHESLKLIQEKKLQTKFETELRNFVSENNIQGQVHFANKTLTVAPYLASIDVPCSKFSGPGRVFRKDNNRSYGLLASCPRMPCGHCSWWQHEIVVNGTTGLLHRAGKEGVMPLGNNIAN</sequence>
<evidence type="ECO:0000313" key="3">
    <source>
        <dbReference type="Proteomes" id="UP001396334"/>
    </source>
</evidence>
<dbReference type="InterPro" id="IPR041693">
    <property type="entry name" value="Glyco_trans_4_5"/>
</dbReference>
<dbReference type="PRINTS" id="PR00756">
    <property type="entry name" value="ALADIPTASE"/>
</dbReference>
<dbReference type="Proteomes" id="UP001396334">
    <property type="component" value="Unassembled WGS sequence"/>
</dbReference>
<comment type="caution">
    <text evidence="2">The sequence shown here is derived from an EMBL/GenBank/DDBJ whole genome shotgun (WGS) entry which is preliminary data.</text>
</comment>
<dbReference type="InterPro" id="IPR001930">
    <property type="entry name" value="Peptidase_M1"/>
</dbReference>
<reference evidence="2 3" key="1">
    <citation type="journal article" date="2024" name="G3 (Bethesda)">
        <title>Genome assembly of Hibiscus sabdariffa L. provides insights into metabolisms of medicinal natural products.</title>
        <authorList>
            <person name="Kim T."/>
        </authorList>
    </citation>
    <scope>NUCLEOTIDE SEQUENCE [LARGE SCALE GENOMIC DNA]</scope>
    <source>
        <strain evidence="2">TK-2024</strain>
        <tissue evidence="2">Old leaves</tissue>
    </source>
</reference>
<dbReference type="PANTHER" id="PTHR47252:SF4">
    <property type="entry name" value="GLYCOSYLTRANSFERASE"/>
    <property type="match status" value="1"/>
</dbReference>
<dbReference type="InterPro" id="IPR042097">
    <property type="entry name" value="Aminopeptidase_N-like_N_sf"/>
</dbReference>
<organism evidence="2 3">
    <name type="scientific">Hibiscus sabdariffa</name>
    <name type="common">roselle</name>
    <dbReference type="NCBI Taxonomy" id="183260"/>
    <lineage>
        <taxon>Eukaryota</taxon>
        <taxon>Viridiplantae</taxon>
        <taxon>Streptophyta</taxon>
        <taxon>Embryophyta</taxon>
        <taxon>Tracheophyta</taxon>
        <taxon>Spermatophyta</taxon>
        <taxon>Magnoliopsida</taxon>
        <taxon>eudicotyledons</taxon>
        <taxon>Gunneridae</taxon>
        <taxon>Pentapetalae</taxon>
        <taxon>rosids</taxon>
        <taxon>malvids</taxon>
        <taxon>Malvales</taxon>
        <taxon>Malvaceae</taxon>
        <taxon>Malvoideae</taxon>
        <taxon>Hibiscus</taxon>
    </lineage>
</organism>
<accession>A0ABR2SCK9</accession>
<dbReference type="SUPFAM" id="SSF63737">
    <property type="entry name" value="Leukotriene A4 hydrolase N-terminal domain"/>
    <property type="match status" value="1"/>
</dbReference>
<dbReference type="Pfam" id="PF16994">
    <property type="entry name" value="Glyco_trans_4_5"/>
    <property type="match status" value="1"/>
</dbReference>
<name>A0ABR2SCK9_9ROSI</name>
<feature type="domain" description="Aminopeptidase N-like N-terminal" evidence="1">
    <location>
        <begin position="22"/>
        <end position="203"/>
    </location>
</feature>
<dbReference type="Gene3D" id="2.60.40.1730">
    <property type="entry name" value="tricorn interacting facor f3 domain"/>
    <property type="match status" value="1"/>
</dbReference>
<protein>
    <recommendedName>
        <fullName evidence="1">Aminopeptidase N-like N-terminal domain-containing protein</fullName>
    </recommendedName>
</protein>
<dbReference type="InterPro" id="IPR045357">
    <property type="entry name" value="Aminopeptidase_N-like_N"/>
</dbReference>
<dbReference type="Pfam" id="PF17900">
    <property type="entry name" value="Peptidase_M1_N"/>
    <property type="match status" value="1"/>
</dbReference>
<evidence type="ECO:0000313" key="2">
    <source>
        <dbReference type="EMBL" id="KAK9022672.1"/>
    </source>
</evidence>
<gene>
    <name evidence="2" type="ORF">V6N11_002919</name>
</gene>
<dbReference type="PANTHER" id="PTHR47252">
    <property type="entry name" value="GLYCOSYLTRANSFERASE"/>
    <property type="match status" value="1"/>
</dbReference>
<keyword evidence="3" id="KW-1185">Reference proteome</keyword>
<dbReference type="EMBL" id="JBBPBN010000015">
    <property type="protein sequence ID" value="KAK9022672.1"/>
    <property type="molecule type" value="Genomic_DNA"/>
</dbReference>